<dbReference type="Gene3D" id="1.10.132.30">
    <property type="match status" value="1"/>
</dbReference>
<dbReference type="Pfam" id="PF04997">
    <property type="entry name" value="RNA_pol_Rpb1_1"/>
    <property type="match status" value="1"/>
</dbReference>
<dbReference type="InterPro" id="IPR007080">
    <property type="entry name" value="RNA_pol_Rpb1_1"/>
</dbReference>
<sequence>MQNNNRTQNRPADFTSIRLKLASPENIMAWSFGEVIKPETINYRTQRPEKDGLFSERIFGPTKDWECYCGKYRRIRYKGVVCDKCGVEVTRSAVRRERMGHISLAAPVAHIWFFKNIPSKLSLLLNVSLPRLEKVIYYAAYIVTEVDEAKRKEALDQLKSEFKSRKKTIDSEKDVEIEDLKDAMSATKKEIESLQVAQVLSEQQYHDLSSRFGNVFRAGIGAEAIRRILENIDLGKLVKELEKEAEREKVDSAKQIKLHKRLKMVSSMHKNGMRPEWIIMTVLPVLPPDLRPMVALDGGRYATSDLNDLYRRVINRNNRLKKLMDLKAPEVIVINEKRMLQEAVDSLIDNSARSGSQQMSAQRRPLRSLADMLKGKQGRFRQNLLGKRVDYSGRSVIVVGPELKLSQCGLPKKMALELFRPFVIAQIIDRAMAHNVKNSNKLIEQAGPEIWEILEEVIKDRKVLLNRAPTLHRLGIQAFEPKLVEDLAIRLHPLVCSAFNADFDGDQMAVHLPLSVEAQREAREIMLSTANLLKPASGDPIVYPSQDIVLGCYYLTRINKKARGTGKAFSTRNEAILAYESDLIDVNALVKVYSREFGLLETSVGRILFNQTLPSDFEYVNDELSKKKLSKIVARLIHDYGNGEAPKYLDAIKDIGFEYATRSGITWGMDDLIVPKEKGGIMQAAEEEVEKVRGQYNEGLLTNQERYARVVQIWHDAKAKIADLVPKALLEDGSVFSIINSGARGSWTQATQVTGLKGPVQNSRGEIIELPIKASFKEGLGPLEYFISTHGARKGTTDTALKTAHAGYLTRRLVDVSQDLVIREEDCGTKKGIELFREDNKDLDQSYADRLFGRTALEDIKDGRKTLVKAKEIIDRPTAEAIDKSELDGIKVRSALTCNTFYGVCSKCYGFDLGRNAQIKIGEAVGVIAAQSIGEPGTQLTMRTFHIGGVAGADITHGIPRVTEIFEVRPPKGRSFLATEKGVVTDIQTEGLLKIISVRPEGGGKKVKVKEYSIPQNSELLINVGDEVEKGQRLCEGNIYLKDIFEINGAEAVQREIVRGVQEVYSSEGASINDKHIEVIAKQMFSRVKVKESGDSELIPGEIIEMSRFKEINRGIKKAGKMPARATQMLMGITKVALSTESFLSAASFQETARVLINSALG</sequence>
<dbReference type="Gene3D" id="1.10.40.90">
    <property type="match status" value="1"/>
</dbReference>
<evidence type="ECO:0000256" key="2">
    <source>
        <dbReference type="ARBA" id="ARBA00022679"/>
    </source>
</evidence>
<dbReference type="InterPro" id="IPR000722">
    <property type="entry name" value="RNA_pol_asu"/>
</dbReference>
<dbReference type="Gene3D" id="1.10.1790.20">
    <property type="match status" value="1"/>
</dbReference>
<comment type="function">
    <text evidence="7">DNA-dependent RNA polymerase catalyzes the transcription of DNA into RNA using the four ribonucleoside triphosphates as substrates.</text>
</comment>
<dbReference type="InterPro" id="IPR007081">
    <property type="entry name" value="RNA_pol_Rpb1_5"/>
</dbReference>
<dbReference type="EMBL" id="PFBB01000035">
    <property type="protein sequence ID" value="PIR88287.1"/>
    <property type="molecule type" value="Genomic_DNA"/>
</dbReference>
<dbReference type="InterPro" id="IPR045867">
    <property type="entry name" value="DNA-dir_RpoC_beta_prime"/>
</dbReference>
<dbReference type="NCBIfam" id="TIGR02386">
    <property type="entry name" value="rpoC_TIGR"/>
    <property type="match status" value="1"/>
</dbReference>
<keyword evidence="3 7" id="KW-0548">Nucleotidyltransferase</keyword>
<keyword evidence="5 7" id="KW-0804">Transcription</keyword>
<proteinExistence type="inferred from homology"/>
<dbReference type="InterPro" id="IPR044893">
    <property type="entry name" value="RNA_pol_Rpb1_clamp_domain"/>
</dbReference>
<keyword evidence="2 7" id="KW-0808">Transferase</keyword>
<dbReference type="Gene3D" id="4.10.860.120">
    <property type="entry name" value="RNA polymerase II, clamp domain"/>
    <property type="match status" value="1"/>
</dbReference>
<accession>A0A2H0UPD9</accession>
<evidence type="ECO:0000256" key="3">
    <source>
        <dbReference type="ARBA" id="ARBA00022695"/>
    </source>
</evidence>
<gene>
    <name evidence="9" type="primary">rpoC</name>
    <name evidence="9" type="ORF">COU09_03035</name>
</gene>
<dbReference type="Pfam" id="PF04998">
    <property type="entry name" value="RNA_pol_Rpb1_5"/>
    <property type="match status" value="1"/>
</dbReference>
<dbReference type="InterPro" id="IPR042102">
    <property type="entry name" value="RNA_pol_Rpb1_3_sf"/>
</dbReference>
<dbReference type="InterPro" id="IPR038120">
    <property type="entry name" value="Rpb1_funnel_sf"/>
</dbReference>
<dbReference type="InterPro" id="IPR012754">
    <property type="entry name" value="DNA-dir_RpoC_beta_prime_bact"/>
</dbReference>
<feature type="domain" description="RNA polymerase N-terminal" evidence="8">
    <location>
        <begin position="276"/>
        <end position="556"/>
    </location>
</feature>
<dbReference type="CDD" id="cd01609">
    <property type="entry name" value="RNAP_beta'_N"/>
    <property type="match status" value="1"/>
</dbReference>
<dbReference type="EC" id="2.7.7.6" evidence="7"/>
<reference evidence="10" key="1">
    <citation type="submission" date="2017-09" db="EMBL/GenBank/DDBJ databases">
        <title>Depth-based differentiation of microbial function through sediment-hosted aquifers and enrichment of novel symbionts in the deep terrestrial subsurface.</title>
        <authorList>
            <person name="Probst A.J."/>
            <person name="Ladd B."/>
            <person name="Jarett J.K."/>
            <person name="Geller-Mcgrath D.E."/>
            <person name="Sieber C.M.K."/>
            <person name="Emerson J.B."/>
            <person name="Anantharaman K."/>
            <person name="Thomas B.C."/>
            <person name="Malmstrom R."/>
            <person name="Stieglmeier M."/>
            <person name="Klingl A."/>
            <person name="Woyke T."/>
            <person name="Ryan C.M."/>
            <person name="Banfield J.F."/>
        </authorList>
    </citation>
    <scope>NUCLEOTIDE SEQUENCE [LARGE SCALE GENOMIC DNA]</scope>
</reference>
<evidence type="ECO:0000256" key="4">
    <source>
        <dbReference type="ARBA" id="ARBA00022723"/>
    </source>
</evidence>
<evidence type="ECO:0000256" key="5">
    <source>
        <dbReference type="ARBA" id="ARBA00023163"/>
    </source>
</evidence>
<dbReference type="CDD" id="cd02655">
    <property type="entry name" value="RNAP_beta'_C"/>
    <property type="match status" value="1"/>
</dbReference>
<dbReference type="Pfam" id="PF04983">
    <property type="entry name" value="RNA_pol_Rpb1_3"/>
    <property type="match status" value="1"/>
</dbReference>
<dbReference type="AlphaFoldDB" id="A0A2H0UPD9"/>
<dbReference type="Gene3D" id="1.10.150.390">
    <property type="match status" value="1"/>
</dbReference>
<dbReference type="Proteomes" id="UP000229615">
    <property type="component" value="Unassembled WGS sequence"/>
</dbReference>
<comment type="caution">
    <text evidence="9">The sequence shown here is derived from an EMBL/GenBank/DDBJ whole genome shotgun (WGS) entry which is preliminary data.</text>
</comment>
<protein>
    <recommendedName>
        <fullName evidence="7">DNA-directed RNA polymerase subunit</fullName>
        <ecNumber evidence="7">2.7.7.6</ecNumber>
    </recommendedName>
</protein>
<dbReference type="Gene3D" id="2.40.50.100">
    <property type="match status" value="1"/>
</dbReference>
<dbReference type="GO" id="GO:0003899">
    <property type="term" value="F:DNA-directed RNA polymerase activity"/>
    <property type="evidence" value="ECO:0007669"/>
    <property type="project" value="UniProtKB-EC"/>
</dbReference>
<evidence type="ECO:0000256" key="6">
    <source>
        <dbReference type="ARBA" id="ARBA00048552"/>
    </source>
</evidence>
<keyword evidence="4" id="KW-0479">Metal-binding</keyword>
<evidence type="ECO:0000256" key="1">
    <source>
        <dbReference type="ARBA" id="ARBA00022478"/>
    </source>
</evidence>
<dbReference type="SUPFAM" id="SSF64484">
    <property type="entry name" value="beta and beta-prime subunits of DNA dependent RNA-polymerase"/>
    <property type="match status" value="1"/>
</dbReference>
<dbReference type="PANTHER" id="PTHR19376">
    <property type="entry name" value="DNA-DIRECTED RNA POLYMERASE"/>
    <property type="match status" value="1"/>
</dbReference>
<comment type="similarity">
    <text evidence="7">Belongs to the RNA polymerase beta' chain family.</text>
</comment>
<comment type="catalytic activity">
    <reaction evidence="6 7">
        <text>RNA(n) + a ribonucleoside 5'-triphosphate = RNA(n+1) + diphosphate</text>
        <dbReference type="Rhea" id="RHEA:21248"/>
        <dbReference type="Rhea" id="RHEA-COMP:14527"/>
        <dbReference type="Rhea" id="RHEA-COMP:17342"/>
        <dbReference type="ChEBI" id="CHEBI:33019"/>
        <dbReference type="ChEBI" id="CHEBI:61557"/>
        <dbReference type="ChEBI" id="CHEBI:140395"/>
        <dbReference type="EC" id="2.7.7.6"/>
    </reaction>
</comment>
<dbReference type="InterPro" id="IPR006592">
    <property type="entry name" value="RNA_pol_N"/>
</dbReference>
<dbReference type="HAMAP" id="MF_01322">
    <property type="entry name" value="RNApol_bact_RpoC"/>
    <property type="match status" value="1"/>
</dbReference>
<dbReference type="InterPro" id="IPR007066">
    <property type="entry name" value="RNA_pol_Rpb1_3"/>
</dbReference>
<evidence type="ECO:0000313" key="9">
    <source>
        <dbReference type="EMBL" id="PIR88287.1"/>
    </source>
</evidence>
<dbReference type="GO" id="GO:0003677">
    <property type="term" value="F:DNA binding"/>
    <property type="evidence" value="ECO:0007669"/>
    <property type="project" value="InterPro"/>
</dbReference>
<evidence type="ECO:0000259" key="8">
    <source>
        <dbReference type="SMART" id="SM00663"/>
    </source>
</evidence>
<dbReference type="GO" id="GO:0006351">
    <property type="term" value="P:DNA-templated transcription"/>
    <property type="evidence" value="ECO:0007669"/>
    <property type="project" value="InterPro"/>
</dbReference>
<evidence type="ECO:0000313" key="10">
    <source>
        <dbReference type="Proteomes" id="UP000229615"/>
    </source>
</evidence>
<dbReference type="SMART" id="SM00663">
    <property type="entry name" value="RPOLA_N"/>
    <property type="match status" value="1"/>
</dbReference>
<dbReference type="PANTHER" id="PTHR19376:SF54">
    <property type="entry name" value="DNA-DIRECTED RNA POLYMERASE SUBUNIT BETA"/>
    <property type="match status" value="1"/>
</dbReference>
<dbReference type="GO" id="GO:0000428">
    <property type="term" value="C:DNA-directed RNA polymerase complex"/>
    <property type="evidence" value="ECO:0007669"/>
    <property type="project" value="UniProtKB-KW"/>
</dbReference>
<feature type="non-terminal residue" evidence="9">
    <location>
        <position position="1162"/>
    </location>
</feature>
<name>A0A2H0UPD9_9BACT</name>
<dbReference type="Gene3D" id="1.10.274.100">
    <property type="entry name" value="RNA polymerase Rpb1, domain 3"/>
    <property type="match status" value="2"/>
</dbReference>
<dbReference type="Pfam" id="PF00623">
    <property type="entry name" value="RNA_pol_Rpb1_2"/>
    <property type="match status" value="2"/>
</dbReference>
<dbReference type="Gene3D" id="2.40.40.20">
    <property type="match status" value="1"/>
</dbReference>
<evidence type="ECO:0000256" key="7">
    <source>
        <dbReference type="RuleBase" id="RU004279"/>
    </source>
</evidence>
<keyword evidence="1 7" id="KW-0240">DNA-directed RNA polymerase</keyword>
<organism evidence="9 10">
    <name type="scientific">Candidatus Harrisonbacteria bacterium CG10_big_fil_rev_8_21_14_0_10_44_23</name>
    <dbReference type="NCBI Taxonomy" id="1974585"/>
    <lineage>
        <taxon>Bacteria</taxon>
        <taxon>Candidatus Harrisoniibacteriota</taxon>
    </lineage>
</organism>